<evidence type="ECO:0000256" key="1">
    <source>
        <dbReference type="ARBA" id="ARBA00023235"/>
    </source>
</evidence>
<dbReference type="Proteomes" id="UP000046122">
    <property type="component" value="Unassembled WGS sequence"/>
</dbReference>
<reference evidence="3 4" key="1">
    <citation type="submission" date="2014-08" db="EMBL/GenBank/DDBJ databases">
        <authorList>
            <person name="Moulin Lionel"/>
        </authorList>
    </citation>
    <scope>NUCLEOTIDE SEQUENCE [LARGE SCALE GENOMIC DNA]</scope>
</reference>
<dbReference type="SUPFAM" id="SSF55331">
    <property type="entry name" value="Tautomerase/MIF"/>
    <property type="match status" value="1"/>
</dbReference>
<feature type="domain" description="4-oxalocrotonate tautomerase-like" evidence="2">
    <location>
        <begin position="2"/>
        <end position="56"/>
    </location>
</feature>
<evidence type="ECO:0000259" key="2">
    <source>
        <dbReference type="Pfam" id="PF01361"/>
    </source>
</evidence>
<accession>A0A090FZ92</accession>
<dbReference type="Pfam" id="PF01361">
    <property type="entry name" value="Tautomerase"/>
    <property type="match status" value="1"/>
</dbReference>
<dbReference type="InterPro" id="IPR004370">
    <property type="entry name" value="4-OT-like_dom"/>
</dbReference>
<dbReference type="GO" id="GO:0016853">
    <property type="term" value="F:isomerase activity"/>
    <property type="evidence" value="ECO:0007669"/>
    <property type="project" value="UniProtKB-KW"/>
</dbReference>
<dbReference type="AlphaFoldDB" id="A0A090FZ92"/>
<gene>
    <name evidence="3" type="ORF">MPL3365_170154</name>
</gene>
<proteinExistence type="predicted"/>
<keyword evidence="1 3" id="KW-0413">Isomerase</keyword>
<dbReference type="InterPro" id="IPR014347">
    <property type="entry name" value="Tautomerase/MIF_sf"/>
</dbReference>
<name>A0A090FZ92_MESPL</name>
<evidence type="ECO:0000313" key="4">
    <source>
        <dbReference type="Proteomes" id="UP000046122"/>
    </source>
</evidence>
<sequence length="60" mass="7003">MPVIHIETFKSDDTKKAYLAAEITKLFCDKMNLKPEQVHIVFDEYEPSNWATGGKLWSRM</sequence>
<organism evidence="3 4">
    <name type="scientific">Mesorhizobium plurifarium</name>
    <dbReference type="NCBI Taxonomy" id="69974"/>
    <lineage>
        <taxon>Bacteria</taxon>
        <taxon>Pseudomonadati</taxon>
        <taxon>Pseudomonadota</taxon>
        <taxon>Alphaproteobacteria</taxon>
        <taxon>Hyphomicrobiales</taxon>
        <taxon>Phyllobacteriaceae</taxon>
        <taxon>Mesorhizobium</taxon>
    </lineage>
</organism>
<dbReference type="EC" id="5.3.2.-" evidence="3"/>
<dbReference type="Gene3D" id="3.30.429.10">
    <property type="entry name" value="Macrophage Migration Inhibitory Factor"/>
    <property type="match status" value="1"/>
</dbReference>
<protein>
    <submittedName>
        <fullName evidence="3">Putative enzyme</fullName>
        <ecNumber evidence="3">5.3.2.-</ecNumber>
    </submittedName>
</protein>
<evidence type="ECO:0000313" key="3">
    <source>
        <dbReference type="EMBL" id="CDX52903.1"/>
    </source>
</evidence>
<dbReference type="EMBL" id="CCNE01000009">
    <property type="protein sequence ID" value="CDX52903.1"/>
    <property type="molecule type" value="Genomic_DNA"/>
</dbReference>